<dbReference type="PROSITE" id="PS50853">
    <property type="entry name" value="FN3"/>
    <property type="match status" value="1"/>
</dbReference>
<evidence type="ECO:0000313" key="3">
    <source>
        <dbReference type="Proteomes" id="UP000680067"/>
    </source>
</evidence>
<dbReference type="InterPro" id="IPR013783">
    <property type="entry name" value="Ig-like_fold"/>
</dbReference>
<feature type="non-terminal residue" evidence="2">
    <location>
        <position position="101"/>
    </location>
</feature>
<organism evidence="2 3">
    <name type="scientific">Undibacterium luofuense</name>
    <dbReference type="NCBI Taxonomy" id="2828733"/>
    <lineage>
        <taxon>Bacteria</taxon>
        <taxon>Pseudomonadati</taxon>
        <taxon>Pseudomonadota</taxon>
        <taxon>Betaproteobacteria</taxon>
        <taxon>Burkholderiales</taxon>
        <taxon>Oxalobacteraceae</taxon>
        <taxon>Undibacterium</taxon>
    </lineage>
</organism>
<dbReference type="InterPro" id="IPR003961">
    <property type="entry name" value="FN3_dom"/>
</dbReference>
<dbReference type="InterPro" id="IPR036116">
    <property type="entry name" value="FN3_sf"/>
</dbReference>
<dbReference type="SUPFAM" id="SSF49265">
    <property type="entry name" value="Fibronectin type III"/>
    <property type="match status" value="1"/>
</dbReference>
<evidence type="ECO:0000313" key="2">
    <source>
        <dbReference type="EMBL" id="MBR7784706.1"/>
    </source>
</evidence>
<dbReference type="RefSeq" id="WP_212689816.1">
    <property type="nucleotide sequence ID" value="NZ_JAGSPN010000512.1"/>
</dbReference>
<accession>A0A941I8C0</accession>
<dbReference type="EMBL" id="JAGSPN010000512">
    <property type="protein sequence ID" value="MBR7784706.1"/>
    <property type="molecule type" value="Genomic_DNA"/>
</dbReference>
<protein>
    <submittedName>
        <fullName evidence="2">Fibronectin type III domain-containing protein</fullName>
    </submittedName>
</protein>
<dbReference type="AlphaFoldDB" id="A0A941I8C0"/>
<evidence type="ECO:0000259" key="1">
    <source>
        <dbReference type="PROSITE" id="PS50853"/>
    </source>
</evidence>
<dbReference type="Proteomes" id="UP000680067">
    <property type="component" value="Unassembled WGS sequence"/>
</dbReference>
<comment type="caution">
    <text evidence="2">The sequence shown here is derived from an EMBL/GenBank/DDBJ whole genome shotgun (WGS) entry which is preliminary data.</text>
</comment>
<dbReference type="CDD" id="cd00063">
    <property type="entry name" value="FN3"/>
    <property type="match status" value="1"/>
</dbReference>
<reference evidence="2" key="1">
    <citation type="submission" date="2021-04" db="EMBL/GenBank/DDBJ databases">
        <title>novel species isolated from subtropical streams in China.</title>
        <authorList>
            <person name="Lu H."/>
        </authorList>
    </citation>
    <scope>NUCLEOTIDE SEQUENCE</scope>
    <source>
        <strain evidence="2">LFS511W</strain>
    </source>
</reference>
<feature type="non-terminal residue" evidence="2">
    <location>
        <position position="1"/>
    </location>
</feature>
<feature type="domain" description="Fibronectin type-III" evidence="1">
    <location>
        <begin position="1"/>
        <end position="63"/>
    </location>
</feature>
<proteinExistence type="predicted"/>
<gene>
    <name evidence="2" type="ORF">KDM89_21470</name>
</gene>
<dbReference type="Gene3D" id="2.60.40.10">
    <property type="entry name" value="Immunoglobulins"/>
    <property type="match status" value="1"/>
</dbReference>
<sequence>VWRNNINPQDPAAFQLVSRPNSNSYQDSNLVPGTDYAYRLHACASTGCSKPSELTGKTKAKGVTVATPAVPRATKIETTQISLEWTAVDGASSYKLERNGQ</sequence>
<keyword evidence="3" id="KW-1185">Reference proteome</keyword>
<name>A0A941I8C0_9BURK</name>